<name>A0A914MCF7_MELIC</name>
<dbReference type="WBParaSite" id="Minc3s01628g25209">
    <property type="protein sequence ID" value="Minc3s01628g25209"/>
    <property type="gene ID" value="Minc3s01628g25209"/>
</dbReference>
<evidence type="ECO:0000313" key="3">
    <source>
        <dbReference type="WBParaSite" id="Minc3s01628g25209"/>
    </source>
</evidence>
<keyword evidence="2" id="KW-1185">Reference proteome</keyword>
<proteinExistence type="predicted"/>
<organism evidence="2 3">
    <name type="scientific">Meloidogyne incognita</name>
    <name type="common">Southern root-knot nematode worm</name>
    <name type="synonym">Oxyuris incognita</name>
    <dbReference type="NCBI Taxonomy" id="6306"/>
    <lineage>
        <taxon>Eukaryota</taxon>
        <taxon>Metazoa</taxon>
        <taxon>Ecdysozoa</taxon>
        <taxon>Nematoda</taxon>
        <taxon>Chromadorea</taxon>
        <taxon>Rhabditida</taxon>
        <taxon>Tylenchina</taxon>
        <taxon>Tylenchomorpha</taxon>
        <taxon>Tylenchoidea</taxon>
        <taxon>Meloidogynidae</taxon>
        <taxon>Meloidogyninae</taxon>
        <taxon>Meloidogyne</taxon>
        <taxon>Meloidogyne incognita group</taxon>
    </lineage>
</organism>
<sequence length="146" mass="16872">MIIRSLLIIFLLFKLIVDSNEGISETDGKPLAVHLSLARQTAIQKKEKEIKILKNSKINFNLLIKKIKVVLRKMNEFVKTNIKPQNLPLKVEMEMEKILVDQTKIELVNTLIKEMKKELRTKGVENILEKIGELICDTKELVCCFI</sequence>
<accession>A0A914MCF7</accession>
<dbReference type="Proteomes" id="UP000887563">
    <property type="component" value="Unplaced"/>
</dbReference>
<evidence type="ECO:0000256" key="1">
    <source>
        <dbReference type="SAM" id="SignalP"/>
    </source>
</evidence>
<protein>
    <submittedName>
        <fullName evidence="3">Uncharacterized protein</fullName>
    </submittedName>
</protein>
<dbReference type="AlphaFoldDB" id="A0A914MCF7"/>
<reference evidence="3" key="1">
    <citation type="submission" date="2022-11" db="UniProtKB">
        <authorList>
            <consortium name="WormBaseParasite"/>
        </authorList>
    </citation>
    <scope>IDENTIFICATION</scope>
</reference>
<evidence type="ECO:0000313" key="2">
    <source>
        <dbReference type="Proteomes" id="UP000887563"/>
    </source>
</evidence>
<keyword evidence="1" id="KW-0732">Signal</keyword>
<feature type="chain" id="PRO_5037754932" evidence="1">
    <location>
        <begin position="23"/>
        <end position="146"/>
    </location>
</feature>
<feature type="signal peptide" evidence="1">
    <location>
        <begin position="1"/>
        <end position="22"/>
    </location>
</feature>